<comment type="subcellular location">
    <subcellularLocation>
        <location evidence="1">Membrane</location>
        <topology evidence="1">Multi-pass membrane protein</topology>
    </subcellularLocation>
</comment>
<keyword evidence="10" id="KW-1185">Reference proteome</keyword>
<gene>
    <name evidence="9" type="ORF">CCHLO57077_00007903</name>
</gene>
<feature type="transmembrane region" description="Helical" evidence="7">
    <location>
        <begin position="435"/>
        <end position="455"/>
    </location>
</feature>
<accession>A0AA35LTD7</accession>
<feature type="transmembrane region" description="Helical" evidence="7">
    <location>
        <begin position="408"/>
        <end position="429"/>
    </location>
</feature>
<keyword evidence="3 7" id="KW-0812">Transmembrane</keyword>
<feature type="transmembrane region" description="Helical" evidence="7">
    <location>
        <begin position="81"/>
        <end position="107"/>
    </location>
</feature>
<dbReference type="InterPro" id="IPR020846">
    <property type="entry name" value="MFS_dom"/>
</dbReference>
<comment type="caution">
    <text evidence="9">The sequence shown here is derived from an EMBL/GenBank/DDBJ whole genome shotgun (WGS) entry which is preliminary data.</text>
</comment>
<feature type="transmembrane region" description="Helical" evidence="7">
    <location>
        <begin position="258"/>
        <end position="279"/>
    </location>
</feature>
<feature type="region of interest" description="Disordered" evidence="6">
    <location>
        <begin position="1"/>
        <end position="72"/>
    </location>
</feature>
<feature type="transmembrane region" description="Helical" evidence="7">
    <location>
        <begin position="554"/>
        <end position="574"/>
    </location>
</feature>
<evidence type="ECO:0000256" key="6">
    <source>
        <dbReference type="SAM" id="MobiDB-lite"/>
    </source>
</evidence>
<reference evidence="9" key="1">
    <citation type="submission" date="2023-01" db="EMBL/GenBank/DDBJ databases">
        <authorList>
            <person name="Piombo E."/>
        </authorList>
    </citation>
    <scope>NUCLEOTIDE SEQUENCE</scope>
</reference>
<dbReference type="GO" id="GO:0016020">
    <property type="term" value="C:membrane"/>
    <property type="evidence" value="ECO:0007669"/>
    <property type="project" value="UniProtKB-SubCell"/>
</dbReference>
<keyword evidence="4 7" id="KW-1133">Transmembrane helix</keyword>
<feature type="transmembrane region" description="Helical" evidence="7">
    <location>
        <begin position="462"/>
        <end position="484"/>
    </location>
</feature>
<dbReference type="PANTHER" id="PTHR42718">
    <property type="entry name" value="MAJOR FACILITATOR SUPERFAMILY MULTIDRUG TRANSPORTER MFSC"/>
    <property type="match status" value="1"/>
</dbReference>
<feature type="compositionally biased region" description="Basic and acidic residues" evidence="6">
    <location>
        <begin position="45"/>
        <end position="65"/>
    </location>
</feature>
<protein>
    <recommendedName>
        <fullName evidence="8">Major facilitator superfamily (MFS) profile domain-containing protein</fullName>
    </recommendedName>
</protein>
<evidence type="ECO:0000259" key="8">
    <source>
        <dbReference type="PROSITE" id="PS50850"/>
    </source>
</evidence>
<evidence type="ECO:0000313" key="10">
    <source>
        <dbReference type="Proteomes" id="UP001160390"/>
    </source>
</evidence>
<dbReference type="Proteomes" id="UP001160390">
    <property type="component" value="Unassembled WGS sequence"/>
</dbReference>
<dbReference type="PANTHER" id="PTHR42718:SF9">
    <property type="entry name" value="MAJOR FACILITATOR SUPERFAMILY MULTIDRUG TRANSPORTER MFSC"/>
    <property type="match status" value="1"/>
</dbReference>
<feature type="transmembrane region" description="Helical" evidence="7">
    <location>
        <begin position="119"/>
        <end position="137"/>
    </location>
</feature>
<dbReference type="GO" id="GO:0022857">
    <property type="term" value="F:transmembrane transporter activity"/>
    <property type="evidence" value="ECO:0007669"/>
    <property type="project" value="InterPro"/>
</dbReference>
<proteinExistence type="predicted"/>
<dbReference type="PROSITE" id="PS50850">
    <property type="entry name" value="MFS"/>
    <property type="match status" value="1"/>
</dbReference>
<dbReference type="SUPFAM" id="SSF103473">
    <property type="entry name" value="MFS general substrate transporter"/>
    <property type="match status" value="1"/>
</dbReference>
<feature type="transmembrane region" description="Helical" evidence="7">
    <location>
        <begin position="299"/>
        <end position="316"/>
    </location>
</feature>
<dbReference type="CDD" id="cd17476">
    <property type="entry name" value="MFS_Amf1_MDR_like"/>
    <property type="match status" value="1"/>
</dbReference>
<feature type="domain" description="Major facilitator superfamily (MFS) profile" evidence="8">
    <location>
        <begin position="84"/>
        <end position="578"/>
    </location>
</feature>
<feature type="transmembrane region" description="Helical" evidence="7">
    <location>
        <begin position="149"/>
        <end position="168"/>
    </location>
</feature>
<evidence type="ECO:0000256" key="3">
    <source>
        <dbReference type="ARBA" id="ARBA00022692"/>
    </source>
</evidence>
<dbReference type="Gene3D" id="1.20.1250.20">
    <property type="entry name" value="MFS general substrate transporter like domains"/>
    <property type="match status" value="2"/>
</dbReference>
<keyword evidence="5 7" id="KW-0472">Membrane</keyword>
<dbReference type="AlphaFoldDB" id="A0AA35LTD7"/>
<evidence type="ECO:0000256" key="7">
    <source>
        <dbReference type="SAM" id="Phobius"/>
    </source>
</evidence>
<evidence type="ECO:0000313" key="9">
    <source>
        <dbReference type="EMBL" id="CAI6053396.1"/>
    </source>
</evidence>
<evidence type="ECO:0000256" key="2">
    <source>
        <dbReference type="ARBA" id="ARBA00022448"/>
    </source>
</evidence>
<evidence type="ECO:0000256" key="5">
    <source>
        <dbReference type="ARBA" id="ARBA00023136"/>
    </source>
</evidence>
<evidence type="ECO:0000256" key="4">
    <source>
        <dbReference type="ARBA" id="ARBA00022989"/>
    </source>
</evidence>
<name>A0AA35LTD7_9HYPO</name>
<feature type="transmembrane region" description="Helical" evidence="7">
    <location>
        <begin position="328"/>
        <end position="346"/>
    </location>
</feature>
<dbReference type="InterPro" id="IPR011701">
    <property type="entry name" value="MFS"/>
</dbReference>
<feature type="transmembrane region" description="Helical" evidence="7">
    <location>
        <begin position="371"/>
        <end position="396"/>
    </location>
</feature>
<sequence length="611" mass="65158">MVIPAGDSAPSPKSDTANAPRKSSSRGPEIAPERWEGIEQEGAGSEEKRVATEEEKSSGQARFDEVETEQPPQLPFSKARCIALVATLTGASFLNTLSIMSVVIILPTIGEALDIPETRLQWVVSSYSLTFGCFLLIWGRIADVYGKRLIFIGGSIWVTAIAAANAFLPNEIAFDLFRALHGLGAAANVPTAIGILGVTFPPGKTKNYAFSTYGLLSHILDPCVNLQFLNAIAAGAPLGSVCGNILSGLIAEYANWKWVFGATAIMAGIISAAGIFVIPPTPTPSKEDNEGKKRPTIDWVGGFLITVGLLALMVALTEGNVVGWATPWIPVLIVVSFLIIAAFVYWQNYIETRLPDRAPLLKVSLFRNTRFSAVIAIMGLFFAAFNNYLVFATYYFQSFQGLSPIQTTLRFIPTGVSGAIIAAIVSQLLHWVPTVYILTCGTIAMCGSCILFAVPIPPSTSYFAWGLPAMILAVIGADTCWPSLTLFTSHSLSPKDQAIGGALINASGQLGRSIGLAISTAVQTSIMANARHVPIEDAGAMEAWDFATLKGIRAASWMNFGLGAAAVLIVPLAFRTLEVIGKPTTPQPVKDRSDDEGVVRSAKDEEDKAAK</sequence>
<dbReference type="EMBL" id="CABFNP030000612">
    <property type="protein sequence ID" value="CAI6053396.1"/>
    <property type="molecule type" value="Genomic_DNA"/>
</dbReference>
<feature type="region of interest" description="Disordered" evidence="6">
    <location>
        <begin position="583"/>
        <end position="611"/>
    </location>
</feature>
<dbReference type="InterPro" id="IPR036259">
    <property type="entry name" value="MFS_trans_sf"/>
</dbReference>
<feature type="compositionally biased region" description="Basic and acidic residues" evidence="6">
    <location>
        <begin position="589"/>
        <end position="611"/>
    </location>
</feature>
<organism evidence="9 10">
    <name type="scientific">Clonostachys chloroleuca</name>
    <dbReference type="NCBI Taxonomy" id="1926264"/>
    <lineage>
        <taxon>Eukaryota</taxon>
        <taxon>Fungi</taxon>
        <taxon>Dikarya</taxon>
        <taxon>Ascomycota</taxon>
        <taxon>Pezizomycotina</taxon>
        <taxon>Sordariomycetes</taxon>
        <taxon>Hypocreomycetidae</taxon>
        <taxon>Hypocreales</taxon>
        <taxon>Bionectriaceae</taxon>
        <taxon>Clonostachys</taxon>
    </lineage>
</organism>
<dbReference type="Pfam" id="PF07690">
    <property type="entry name" value="MFS_1"/>
    <property type="match status" value="1"/>
</dbReference>
<feature type="compositionally biased region" description="Polar residues" evidence="6">
    <location>
        <begin position="11"/>
        <end position="26"/>
    </location>
</feature>
<evidence type="ECO:0000256" key="1">
    <source>
        <dbReference type="ARBA" id="ARBA00004141"/>
    </source>
</evidence>
<keyword evidence="2" id="KW-0813">Transport</keyword>